<sequence>MSEIRCPAASTACFAASIGYIGAKLFLTPQNRPIGSTPFFHSSNMLYVKIGGRRDSLHQTVRLATEYLGNISQIGRRGQHPRE</sequence>
<gene>
    <name evidence="1" type="ORF">PILCRDRAFT_819432</name>
</gene>
<evidence type="ECO:0000313" key="2">
    <source>
        <dbReference type="Proteomes" id="UP000054166"/>
    </source>
</evidence>
<protein>
    <submittedName>
        <fullName evidence="1">Uncharacterized protein</fullName>
    </submittedName>
</protein>
<keyword evidence="2" id="KW-1185">Reference proteome</keyword>
<dbReference type="EMBL" id="KN832991">
    <property type="protein sequence ID" value="KIM83204.1"/>
    <property type="molecule type" value="Genomic_DNA"/>
</dbReference>
<dbReference type="InParanoid" id="A0A0C3FUW4"/>
<reference evidence="1 2" key="1">
    <citation type="submission" date="2014-04" db="EMBL/GenBank/DDBJ databases">
        <authorList>
            <consortium name="DOE Joint Genome Institute"/>
            <person name="Kuo A."/>
            <person name="Tarkka M."/>
            <person name="Buscot F."/>
            <person name="Kohler A."/>
            <person name="Nagy L.G."/>
            <person name="Floudas D."/>
            <person name="Copeland A."/>
            <person name="Barry K.W."/>
            <person name="Cichocki N."/>
            <person name="Veneault-Fourrey C."/>
            <person name="LaButti K."/>
            <person name="Lindquist E.A."/>
            <person name="Lipzen A."/>
            <person name="Lundell T."/>
            <person name="Morin E."/>
            <person name="Murat C."/>
            <person name="Sun H."/>
            <person name="Tunlid A."/>
            <person name="Henrissat B."/>
            <person name="Grigoriev I.V."/>
            <person name="Hibbett D.S."/>
            <person name="Martin F."/>
            <person name="Nordberg H.P."/>
            <person name="Cantor M.N."/>
            <person name="Hua S.X."/>
        </authorList>
    </citation>
    <scope>NUCLEOTIDE SEQUENCE [LARGE SCALE GENOMIC DNA]</scope>
    <source>
        <strain evidence="1 2">F 1598</strain>
    </source>
</reference>
<accession>A0A0C3FUW4</accession>
<proteinExistence type="predicted"/>
<name>A0A0C3FUW4_PILCF</name>
<evidence type="ECO:0000313" key="1">
    <source>
        <dbReference type="EMBL" id="KIM83204.1"/>
    </source>
</evidence>
<dbReference type="HOGENOM" id="CLU_2543373_0_0_1"/>
<organism evidence="1 2">
    <name type="scientific">Piloderma croceum (strain F 1598)</name>
    <dbReference type="NCBI Taxonomy" id="765440"/>
    <lineage>
        <taxon>Eukaryota</taxon>
        <taxon>Fungi</taxon>
        <taxon>Dikarya</taxon>
        <taxon>Basidiomycota</taxon>
        <taxon>Agaricomycotina</taxon>
        <taxon>Agaricomycetes</taxon>
        <taxon>Agaricomycetidae</taxon>
        <taxon>Atheliales</taxon>
        <taxon>Atheliaceae</taxon>
        <taxon>Piloderma</taxon>
    </lineage>
</organism>
<reference evidence="2" key="2">
    <citation type="submission" date="2015-01" db="EMBL/GenBank/DDBJ databases">
        <title>Evolutionary Origins and Diversification of the Mycorrhizal Mutualists.</title>
        <authorList>
            <consortium name="DOE Joint Genome Institute"/>
            <consortium name="Mycorrhizal Genomics Consortium"/>
            <person name="Kohler A."/>
            <person name="Kuo A."/>
            <person name="Nagy L.G."/>
            <person name="Floudas D."/>
            <person name="Copeland A."/>
            <person name="Barry K.W."/>
            <person name="Cichocki N."/>
            <person name="Veneault-Fourrey C."/>
            <person name="LaButti K."/>
            <person name="Lindquist E.A."/>
            <person name="Lipzen A."/>
            <person name="Lundell T."/>
            <person name="Morin E."/>
            <person name="Murat C."/>
            <person name="Riley R."/>
            <person name="Ohm R."/>
            <person name="Sun H."/>
            <person name="Tunlid A."/>
            <person name="Henrissat B."/>
            <person name="Grigoriev I.V."/>
            <person name="Hibbett D.S."/>
            <person name="Martin F."/>
        </authorList>
    </citation>
    <scope>NUCLEOTIDE SEQUENCE [LARGE SCALE GENOMIC DNA]</scope>
    <source>
        <strain evidence="2">F 1598</strain>
    </source>
</reference>
<dbReference type="Proteomes" id="UP000054166">
    <property type="component" value="Unassembled WGS sequence"/>
</dbReference>
<dbReference type="AlphaFoldDB" id="A0A0C3FUW4"/>